<evidence type="ECO:0000313" key="7">
    <source>
        <dbReference type="Proteomes" id="UP001596004"/>
    </source>
</evidence>
<evidence type="ECO:0000313" key="6">
    <source>
        <dbReference type="EMBL" id="MFC4532462.1"/>
    </source>
</evidence>
<comment type="caution">
    <text evidence="6">The sequence shown here is derived from an EMBL/GenBank/DDBJ whole genome shotgun (WGS) entry which is preliminary data.</text>
</comment>
<organism evidence="6 7">
    <name type="scientific">Sphaerisporangium dianthi</name>
    <dbReference type="NCBI Taxonomy" id="1436120"/>
    <lineage>
        <taxon>Bacteria</taxon>
        <taxon>Bacillati</taxon>
        <taxon>Actinomycetota</taxon>
        <taxon>Actinomycetes</taxon>
        <taxon>Streptosporangiales</taxon>
        <taxon>Streptosporangiaceae</taxon>
        <taxon>Sphaerisporangium</taxon>
    </lineage>
</organism>
<proteinExistence type="inferred from homology"/>
<gene>
    <name evidence="6" type="ORF">ACFO60_16940</name>
</gene>
<comment type="cofactor">
    <cofactor evidence="1">
        <name>Mg(2+)</name>
        <dbReference type="ChEBI" id="CHEBI:18420"/>
    </cofactor>
</comment>
<name>A0ABV9CI36_9ACTN</name>
<dbReference type="PROSITE" id="PS00893">
    <property type="entry name" value="NUDIX_BOX"/>
    <property type="match status" value="1"/>
</dbReference>
<reference evidence="7" key="1">
    <citation type="journal article" date="2019" name="Int. J. Syst. Evol. Microbiol.">
        <title>The Global Catalogue of Microorganisms (GCM) 10K type strain sequencing project: providing services to taxonomists for standard genome sequencing and annotation.</title>
        <authorList>
            <consortium name="The Broad Institute Genomics Platform"/>
            <consortium name="The Broad Institute Genome Sequencing Center for Infectious Disease"/>
            <person name="Wu L."/>
            <person name="Ma J."/>
        </authorList>
    </citation>
    <scope>NUCLEOTIDE SEQUENCE [LARGE SCALE GENOMIC DNA]</scope>
    <source>
        <strain evidence="7">CGMCC 4.7132</strain>
    </source>
</reference>
<dbReference type="Pfam" id="PF00293">
    <property type="entry name" value="NUDIX"/>
    <property type="match status" value="1"/>
</dbReference>
<dbReference type="PANTHER" id="PTHR43046:SF14">
    <property type="entry name" value="MUTT_NUDIX FAMILY PROTEIN"/>
    <property type="match status" value="1"/>
</dbReference>
<dbReference type="RefSeq" id="WP_380841285.1">
    <property type="nucleotide sequence ID" value="NZ_JBHSFP010000010.1"/>
</dbReference>
<dbReference type="CDD" id="cd04673">
    <property type="entry name" value="NUDIX_ADPRase"/>
    <property type="match status" value="1"/>
</dbReference>
<evidence type="ECO:0000256" key="4">
    <source>
        <dbReference type="RuleBase" id="RU003476"/>
    </source>
</evidence>
<dbReference type="PANTHER" id="PTHR43046">
    <property type="entry name" value="GDP-MANNOSE MANNOSYL HYDROLASE"/>
    <property type="match status" value="1"/>
</dbReference>
<sequence>MLVRCVGAVMIDDDGRLLLVRRGRPPGVGLWSLPGGRVEPGESDARALRRELLEETGLTVSVGGLAGTVERPGPGGVVYEIHDYFATAREGTPRAGDDASAVGWFAPGDLAGLPLTPGLLEVLVTWRVLPAGPGDPGFTGPAVPKSP</sequence>
<dbReference type="InterPro" id="IPR020476">
    <property type="entry name" value="Nudix_hydrolase"/>
</dbReference>
<dbReference type="PROSITE" id="PS51462">
    <property type="entry name" value="NUDIX"/>
    <property type="match status" value="1"/>
</dbReference>
<evidence type="ECO:0000256" key="2">
    <source>
        <dbReference type="ARBA" id="ARBA00005582"/>
    </source>
</evidence>
<dbReference type="InterPro" id="IPR020084">
    <property type="entry name" value="NUDIX_hydrolase_CS"/>
</dbReference>
<comment type="similarity">
    <text evidence="2 4">Belongs to the Nudix hydrolase family.</text>
</comment>
<dbReference type="SUPFAM" id="SSF55811">
    <property type="entry name" value="Nudix"/>
    <property type="match status" value="1"/>
</dbReference>
<evidence type="ECO:0000256" key="1">
    <source>
        <dbReference type="ARBA" id="ARBA00001946"/>
    </source>
</evidence>
<protein>
    <submittedName>
        <fullName evidence="6">NUDIX hydrolase</fullName>
    </submittedName>
</protein>
<keyword evidence="7" id="KW-1185">Reference proteome</keyword>
<accession>A0ABV9CI36</accession>
<evidence type="ECO:0000259" key="5">
    <source>
        <dbReference type="PROSITE" id="PS51462"/>
    </source>
</evidence>
<feature type="domain" description="Nudix hydrolase" evidence="5">
    <location>
        <begin position="1"/>
        <end position="128"/>
    </location>
</feature>
<keyword evidence="3 4" id="KW-0378">Hydrolase</keyword>
<evidence type="ECO:0000256" key="3">
    <source>
        <dbReference type="ARBA" id="ARBA00022801"/>
    </source>
</evidence>
<dbReference type="EMBL" id="JBHSFP010000010">
    <property type="protein sequence ID" value="MFC4532462.1"/>
    <property type="molecule type" value="Genomic_DNA"/>
</dbReference>
<dbReference type="InterPro" id="IPR015797">
    <property type="entry name" value="NUDIX_hydrolase-like_dom_sf"/>
</dbReference>
<dbReference type="InterPro" id="IPR000086">
    <property type="entry name" value="NUDIX_hydrolase_dom"/>
</dbReference>
<dbReference type="PRINTS" id="PR00502">
    <property type="entry name" value="NUDIXFAMILY"/>
</dbReference>
<dbReference type="Gene3D" id="3.90.79.10">
    <property type="entry name" value="Nucleoside Triphosphate Pyrophosphohydrolase"/>
    <property type="match status" value="1"/>
</dbReference>
<dbReference type="GO" id="GO:0016787">
    <property type="term" value="F:hydrolase activity"/>
    <property type="evidence" value="ECO:0007669"/>
    <property type="project" value="UniProtKB-KW"/>
</dbReference>
<dbReference type="Proteomes" id="UP001596004">
    <property type="component" value="Unassembled WGS sequence"/>
</dbReference>